<dbReference type="FunFam" id="3.40.50.300:FF:001728">
    <property type="entry name" value="Ras related protein1"/>
    <property type="match status" value="1"/>
</dbReference>
<dbReference type="GO" id="GO:0031985">
    <property type="term" value="C:Golgi cisterna"/>
    <property type="evidence" value="ECO:0000318"/>
    <property type="project" value="GO_Central"/>
</dbReference>
<comment type="similarity">
    <text evidence="1">Belongs to the small GTPase superfamily. Rab family.</text>
</comment>
<dbReference type="OrthoDB" id="9989112at2759"/>
<reference evidence="5" key="1">
    <citation type="submission" date="2018-03" db="EMBL/GenBank/DDBJ databases">
        <title>ARS-UCD1.2.</title>
        <authorList>
            <person name="Rosen B.D."/>
            <person name="Bickhart D.M."/>
            <person name="Koren S."/>
            <person name="Schnabel R.D."/>
            <person name="Hall R."/>
            <person name="Zimin A."/>
            <person name="Dreischer C."/>
            <person name="Schultheiss S."/>
            <person name="Schroeder S.G."/>
            <person name="Elsik C.G."/>
            <person name="Couldrey C."/>
            <person name="Liu G.E."/>
            <person name="Van Tassell C.P."/>
            <person name="Phillippy A.M."/>
            <person name="Smith T.P.L."/>
            <person name="Medrano J.F."/>
        </authorList>
    </citation>
    <scope>NUCLEOTIDE SEQUENCE [LARGE SCALE GENOMIC DNA]</scope>
    <source>
        <strain evidence="5">Hereford</strain>
    </source>
</reference>
<dbReference type="PANTHER" id="PTHR47979">
    <property type="entry name" value="DRAB11-RELATED"/>
    <property type="match status" value="1"/>
</dbReference>
<name>A0A3Q1M591_BOVIN</name>
<sequence length="421" mass="44248">MAGPGPGDPDEQYDFLFKLVLVGDASVGKTCVVQRFKTGTFSERQGSTIGVDFTMKTLEIQGQRVKLQIWDTAGQERFRTITQSYYRSANGAILAYDITKRSSFLSVPHWIEDVRKEQVGPRAAAGGASGRGAGPGGALRHPVCHRDVGQGLKQCGGGLREGGHRAGRAARRPAAQREGRRPHPAGQQGRRGELGLWLLTGRPRGGLVTVPRPGCAMAAPASTREEAGGAQRPEPGLWALAGAWEHRPSSALPGLARLTPEAAVGCGFPGAQPGPRVLPGPPRASCAATGPLLPSLPALTRHRPAPPQQALPLPFPPGPVGAVTHRTRPLAWGPELLHSGCQSSDSFSPGSQQVGRSRHEMGGWTFQERVEGTPSHPPCRDACCHSQSASTPHPCQSSLDKGYGPGCPGSGPTALVAFSWG</sequence>
<dbReference type="InParanoid" id="A0A3Q1M591"/>
<keyword evidence="6" id="KW-1185">Reference proteome</keyword>
<dbReference type="Gene3D" id="3.40.50.300">
    <property type="entry name" value="P-loop containing nucleotide triphosphate hydrolases"/>
    <property type="match status" value="1"/>
</dbReference>
<evidence type="ECO:0000313" key="6">
    <source>
        <dbReference type="Proteomes" id="UP000009136"/>
    </source>
</evidence>
<dbReference type="SMART" id="SM00175">
    <property type="entry name" value="RAB"/>
    <property type="match status" value="1"/>
</dbReference>
<dbReference type="Proteomes" id="UP000009136">
    <property type="component" value="Chromosome 22"/>
</dbReference>
<dbReference type="GO" id="GO:0003924">
    <property type="term" value="F:GTPase activity"/>
    <property type="evidence" value="ECO:0000318"/>
    <property type="project" value="GO_Central"/>
</dbReference>
<dbReference type="GlyGen" id="A0A3Q1M591">
    <property type="glycosylation" value="1 site"/>
</dbReference>
<reference evidence="5" key="3">
    <citation type="submission" date="2025-09" db="UniProtKB">
        <authorList>
            <consortium name="Ensembl"/>
        </authorList>
    </citation>
    <scope>IDENTIFICATION</scope>
    <source>
        <strain evidence="5">Hereford</strain>
    </source>
</reference>
<dbReference type="Bgee" id="ENSBTAG00000053386">
    <property type="expression patterns" value="Expressed in retina and 106 other cell types or tissues"/>
</dbReference>
<dbReference type="Pfam" id="PF00071">
    <property type="entry name" value="Ras"/>
    <property type="match status" value="1"/>
</dbReference>
<evidence type="ECO:0000256" key="1">
    <source>
        <dbReference type="ARBA" id="ARBA00006270"/>
    </source>
</evidence>
<dbReference type="AlphaFoldDB" id="A0A3Q1M591"/>
<keyword evidence="2" id="KW-0547">Nucleotide-binding</keyword>
<dbReference type="GO" id="GO:0016192">
    <property type="term" value="P:vesicle-mediated transport"/>
    <property type="evidence" value="ECO:0000318"/>
    <property type="project" value="GO_Central"/>
</dbReference>
<dbReference type="InterPro" id="IPR027417">
    <property type="entry name" value="P-loop_NTPase"/>
</dbReference>
<dbReference type="PROSITE" id="PS51421">
    <property type="entry name" value="RAS"/>
    <property type="match status" value="1"/>
</dbReference>
<dbReference type="NCBIfam" id="TIGR00231">
    <property type="entry name" value="small_GTP"/>
    <property type="match status" value="1"/>
</dbReference>
<dbReference type="PROSITE" id="PS51419">
    <property type="entry name" value="RAB"/>
    <property type="match status" value="1"/>
</dbReference>
<protein>
    <submittedName>
        <fullName evidence="5">RAB43, member RAS onco family</fullName>
    </submittedName>
</protein>
<dbReference type="InterPro" id="IPR001806">
    <property type="entry name" value="Small_GTPase"/>
</dbReference>
<feature type="region of interest" description="Disordered" evidence="4">
    <location>
        <begin position="158"/>
        <end position="193"/>
    </location>
</feature>
<dbReference type="PRINTS" id="PR00449">
    <property type="entry name" value="RASTRNSFRMNG"/>
</dbReference>
<reference evidence="5" key="2">
    <citation type="submission" date="2025-08" db="UniProtKB">
        <authorList>
            <consortium name="Ensembl"/>
        </authorList>
    </citation>
    <scope>IDENTIFICATION</scope>
    <source>
        <strain evidence="5">Hereford</strain>
    </source>
</reference>
<dbReference type="GeneTree" id="ENSGT00940000161980"/>
<dbReference type="GO" id="GO:0005525">
    <property type="term" value="F:GTP binding"/>
    <property type="evidence" value="ECO:0000318"/>
    <property type="project" value="GO_Central"/>
</dbReference>
<evidence type="ECO:0000256" key="4">
    <source>
        <dbReference type="SAM" id="MobiDB-lite"/>
    </source>
</evidence>
<organism evidence="5 6">
    <name type="scientific">Bos taurus</name>
    <name type="common">Bovine</name>
    <dbReference type="NCBI Taxonomy" id="9913"/>
    <lineage>
        <taxon>Eukaryota</taxon>
        <taxon>Metazoa</taxon>
        <taxon>Chordata</taxon>
        <taxon>Craniata</taxon>
        <taxon>Vertebrata</taxon>
        <taxon>Euteleostomi</taxon>
        <taxon>Mammalia</taxon>
        <taxon>Eutheria</taxon>
        <taxon>Laurasiatheria</taxon>
        <taxon>Artiodactyla</taxon>
        <taxon>Ruminantia</taxon>
        <taxon>Pecora</taxon>
        <taxon>Bovidae</taxon>
        <taxon>Bovinae</taxon>
        <taxon>Bos</taxon>
    </lineage>
</organism>
<dbReference type="Ensembl" id="ENSBTAT00000073539.2">
    <property type="protein sequence ID" value="ENSBTAP00000065436.2"/>
    <property type="gene ID" value="ENSBTAG00000053386.2"/>
</dbReference>
<dbReference type="SMART" id="SM00173">
    <property type="entry name" value="RAS"/>
    <property type="match status" value="1"/>
</dbReference>
<evidence type="ECO:0000256" key="2">
    <source>
        <dbReference type="ARBA" id="ARBA00022741"/>
    </source>
</evidence>
<dbReference type="SUPFAM" id="SSF52540">
    <property type="entry name" value="P-loop containing nucleoside triphosphate hydrolases"/>
    <property type="match status" value="1"/>
</dbReference>
<evidence type="ECO:0000313" key="5">
    <source>
        <dbReference type="Ensembl" id="ENSBTAP00000065436.2"/>
    </source>
</evidence>
<dbReference type="InterPro" id="IPR050209">
    <property type="entry name" value="Rab_GTPases_membrane_traffic"/>
</dbReference>
<dbReference type="InterPro" id="IPR005225">
    <property type="entry name" value="Small_GTP-bd"/>
</dbReference>
<dbReference type="SMART" id="SM00174">
    <property type="entry name" value="RHO"/>
    <property type="match status" value="1"/>
</dbReference>
<dbReference type="FunCoup" id="A0A3Q1M591">
    <property type="interactions" value="420"/>
</dbReference>
<dbReference type="VEuPathDB" id="HostDB:ENSBTAG00000053386"/>
<evidence type="ECO:0000256" key="3">
    <source>
        <dbReference type="ARBA" id="ARBA00023134"/>
    </source>
</evidence>
<dbReference type="SMART" id="SM00176">
    <property type="entry name" value="RAN"/>
    <property type="match status" value="1"/>
</dbReference>
<dbReference type="STRING" id="9913.ENSBTAP00000065436"/>
<keyword evidence="3" id="KW-0342">GTP-binding</keyword>
<dbReference type="GO" id="GO:0005802">
    <property type="term" value="C:trans-Golgi network"/>
    <property type="evidence" value="ECO:0000318"/>
    <property type="project" value="GO_Central"/>
</dbReference>
<proteinExistence type="inferred from homology"/>
<gene>
    <name evidence="5" type="primary">RAB43</name>
</gene>
<accession>A0A3Q1M591</accession>